<dbReference type="InterPro" id="IPR027470">
    <property type="entry name" value="Cation_efflux_CTD"/>
</dbReference>
<evidence type="ECO:0000256" key="8">
    <source>
        <dbReference type="ARBA" id="ARBA00023136"/>
    </source>
</evidence>
<keyword evidence="8 9" id="KW-0472">Membrane</keyword>
<evidence type="ECO:0000313" key="12">
    <source>
        <dbReference type="EMBL" id="GEK92492.1"/>
    </source>
</evidence>
<organism evidence="12 13">
    <name type="scientific">Gluconobacter wancherniae NBRC 103581</name>
    <dbReference type="NCBI Taxonomy" id="656744"/>
    <lineage>
        <taxon>Bacteria</taxon>
        <taxon>Pseudomonadati</taxon>
        <taxon>Pseudomonadota</taxon>
        <taxon>Alphaproteobacteria</taxon>
        <taxon>Acetobacterales</taxon>
        <taxon>Acetobacteraceae</taxon>
        <taxon>Gluconobacter</taxon>
    </lineage>
</organism>
<dbReference type="AlphaFoldDB" id="A0A511AY00"/>
<dbReference type="NCBIfam" id="TIGR01297">
    <property type="entry name" value="CDF"/>
    <property type="match status" value="1"/>
</dbReference>
<protein>
    <recommendedName>
        <fullName evidence="14">Cobalt transporter</fullName>
    </recommendedName>
</protein>
<feature type="transmembrane region" description="Helical" evidence="9">
    <location>
        <begin position="138"/>
        <end position="160"/>
    </location>
</feature>
<evidence type="ECO:0000256" key="2">
    <source>
        <dbReference type="ARBA" id="ARBA00008873"/>
    </source>
</evidence>
<keyword evidence="4 9" id="KW-0812">Transmembrane</keyword>
<evidence type="ECO:0000259" key="11">
    <source>
        <dbReference type="Pfam" id="PF16916"/>
    </source>
</evidence>
<feature type="domain" description="Cation efflux protein transmembrane" evidence="10">
    <location>
        <begin position="1"/>
        <end position="164"/>
    </location>
</feature>
<comment type="subcellular location">
    <subcellularLocation>
        <location evidence="1">Membrane</location>
        <topology evidence="1">Multi-pass membrane protein</topology>
    </subcellularLocation>
</comment>
<dbReference type="Pfam" id="PF01545">
    <property type="entry name" value="Cation_efflux"/>
    <property type="match status" value="1"/>
</dbReference>
<evidence type="ECO:0000256" key="1">
    <source>
        <dbReference type="ARBA" id="ARBA00004141"/>
    </source>
</evidence>
<dbReference type="InterPro" id="IPR027469">
    <property type="entry name" value="Cation_efflux_TMD_sf"/>
</dbReference>
<dbReference type="PANTHER" id="PTHR11562">
    <property type="entry name" value="CATION EFFLUX PROTEIN/ ZINC TRANSPORTER"/>
    <property type="match status" value="1"/>
</dbReference>
<evidence type="ECO:0000313" key="13">
    <source>
        <dbReference type="Proteomes" id="UP000321230"/>
    </source>
</evidence>
<dbReference type="InterPro" id="IPR036837">
    <property type="entry name" value="Cation_efflux_CTD_sf"/>
</dbReference>
<dbReference type="Pfam" id="PF16916">
    <property type="entry name" value="ZT_dimer"/>
    <property type="match status" value="1"/>
</dbReference>
<keyword evidence="3" id="KW-0813">Transport</keyword>
<sequence length="260" mass="27036">MSLLADAGHNLSDVLGLGAAWLAQHLAKRAPSARFTYGLRRSTILAALTNACILLLVTGAIVWEAVLRLFSHQAVEGNVVTWVALIGIAINGGTALLFLRGASSDMNIRGAFIHMAADAVMALAVVIAGLLISFTGYAIIDPIVSLIVSASIVLGTWSLLRGSLELALDAVPANIDSTLVEKTLLSLPGVGGLHHLHIWPMSTTETAMTVHLLHDTGSGISSDALIAEAGTVMRQKFGIAHPTFQVETGTSACDARAAGC</sequence>
<feature type="transmembrane region" description="Helical" evidence="9">
    <location>
        <begin position="44"/>
        <end position="67"/>
    </location>
</feature>
<proteinExistence type="inferred from homology"/>
<dbReference type="InterPro" id="IPR058533">
    <property type="entry name" value="Cation_efflux_TM"/>
</dbReference>
<dbReference type="Proteomes" id="UP000321230">
    <property type="component" value="Unassembled WGS sequence"/>
</dbReference>
<feature type="transmembrane region" description="Helical" evidence="9">
    <location>
        <begin position="79"/>
        <end position="99"/>
    </location>
</feature>
<evidence type="ECO:0000256" key="6">
    <source>
        <dbReference type="ARBA" id="ARBA00022989"/>
    </source>
</evidence>
<dbReference type="PANTHER" id="PTHR11562:SF17">
    <property type="entry name" value="RE54080P-RELATED"/>
    <property type="match status" value="1"/>
</dbReference>
<evidence type="ECO:0000256" key="9">
    <source>
        <dbReference type="SAM" id="Phobius"/>
    </source>
</evidence>
<name>A0A511AY00_9PROT</name>
<dbReference type="GO" id="GO:0005886">
    <property type="term" value="C:plasma membrane"/>
    <property type="evidence" value="ECO:0007669"/>
    <property type="project" value="TreeGrafter"/>
</dbReference>
<gene>
    <name evidence="12" type="ORF">GWA01_02620</name>
</gene>
<dbReference type="SUPFAM" id="SSF160240">
    <property type="entry name" value="Cation efflux protein cytoplasmic domain-like"/>
    <property type="match status" value="1"/>
</dbReference>
<reference evidence="12 13" key="1">
    <citation type="submission" date="2019-07" db="EMBL/GenBank/DDBJ databases">
        <title>Whole genome shotgun sequence of Gluconobacter wancherniae NBRC 103581.</title>
        <authorList>
            <person name="Hosoyama A."/>
            <person name="Uohara A."/>
            <person name="Ohji S."/>
            <person name="Ichikawa N."/>
        </authorList>
    </citation>
    <scope>NUCLEOTIDE SEQUENCE [LARGE SCALE GENOMIC DNA]</scope>
    <source>
        <strain evidence="12 13">NBRC 103581</strain>
    </source>
</reference>
<dbReference type="EMBL" id="BJUZ01000001">
    <property type="protein sequence ID" value="GEK92492.1"/>
    <property type="molecule type" value="Genomic_DNA"/>
</dbReference>
<evidence type="ECO:0000256" key="3">
    <source>
        <dbReference type="ARBA" id="ARBA00022448"/>
    </source>
</evidence>
<evidence type="ECO:0000256" key="5">
    <source>
        <dbReference type="ARBA" id="ARBA00022906"/>
    </source>
</evidence>
<dbReference type="SUPFAM" id="SSF161111">
    <property type="entry name" value="Cation efflux protein transmembrane domain-like"/>
    <property type="match status" value="1"/>
</dbReference>
<comment type="similarity">
    <text evidence="2">Belongs to the cation diffusion facilitator (CDF) transporter (TC 2.A.4) family. SLC30A subfamily.</text>
</comment>
<evidence type="ECO:0008006" key="14">
    <source>
        <dbReference type="Google" id="ProtNLM"/>
    </source>
</evidence>
<keyword evidence="5" id="KW-0862">Zinc</keyword>
<dbReference type="GO" id="GO:0005385">
    <property type="term" value="F:zinc ion transmembrane transporter activity"/>
    <property type="evidence" value="ECO:0007669"/>
    <property type="project" value="TreeGrafter"/>
</dbReference>
<keyword evidence="5" id="KW-0864">Zinc transport</keyword>
<feature type="domain" description="Cation efflux protein cytoplasmic" evidence="11">
    <location>
        <begin position="176"/>
        <end position="247"/>
    </location>
</feature>
<dbReference type="InterPro" id="IPR002524">
    <property type="entry name" value="Cation_efflux"/>
</dbReference>
<keyword evidence="7" id="KW-0406">Ion transport</keyword>
<keyword evidence="13" id="KW-1185">Reference proteome</keyword>
<comment type="caution">
    <text evidence="12">The sequence shown here is derived from an EMBL/GenBank/DDBJ whole genome shotgun (WGS) entry which is preliminary data.</text>
</comment>
<dbReference type="InterPro" id="IPR050681">
    <property type="entry name" value="CDF/SLC30A"/>
</dbReference>
<accession>A0A511AY00</accession>
<feature type="transmembrane region" description="Helical" evidence="9">
    <location>
        <begin position="111"/>
        <end position="132"/>
    </location>
</feature>
<evidence type="ECO:0000259" key="10">
    <source>
        <dbReference type="Pfam" id="PF01545"/>
    </source>
</evidence>
<keyword evidence="6 9" id="KW-1133">Transmembrane helix</keyword>
<evidence type="ECO:0000256" key="7">
    <source>
        <dbReference type="ARBA" id="ARBA00023065"/>
    </source>
</evidence>
<dbReference type="Gene3D" id="1.20.1510.10">
    <property type="entry name" value="Cation efflux protein transmembrane domain"/>
    <property type="match status" value="1"/>
</dbReference>
<evidence type="ECO:0000256" key="4">
    <source>
        <dbReference type="ARBA" id="ARBA00022692"/>
    </source>
</evidence>